<gene>
    <name evidence="1" type="ORF">J2Y69_000482</name>
</gene>
<dbReference type="InterPro" id="IPR034660">
    <property type="entry name" value="DinB/YfiT-like"/>
</dbReference>
<dbReference type="RefSeq" id="WP_310017156.1">
    <property type="nucleotide sequence ID" value="NZ_JAVDUM010000002.1"/>
</dbReference>
<evidence type="ECO:0000313" key="2">
    <source>
        <dbReference type="Proteomes" id="UP001259347"/>
    </source>
</evidence>
<dbReference type="Pfam" id="PF08020">
    <property type="entry name" value="DUF1706"/>
    <property type="match status" value="1"/>
</dbReference>
<organism evidence="1 2">
    <name type="scientific">Microbacterium resistens</name>
    <dbReference type="NCBI Taxonomy" id="156977"/>
    <lineage>
        <taxon>Bacteria</taxon>
        <taxon>Bacillati</taxon>
        <taxon>Actinomycetota</taxon>
        <taxon>Actinomycetes</taxon>
        <taxon>Micrococcales</taxon>
        <taxon>Microbacteriaceae</taxon>
        <taxon>Microbacterium</taxon>
    </lineage>
</organism>
<dbReference type="PANTHER" id="PTHR40658:SF3">
    <property type="entry name" value="CLBS_DFSB FAMILY FOUR-HELIX BUNDLE PROTEIN"/>
    <property type="match status" value="1"/>
</dbReference>
<evidence type="ECO:0000313" key="1">
    <source>
        <dbReference type="EMBL" id="MDR6865897.1"/>
    </source>
</evidence>
<reference evidence="1 2" key="1">
    <citation type="submission" date="2023-07" db="EMBL/GenBank/DDBJ databases">
        <title>Sorghum-associated microbial communities from plants grown in Nebraska, USA.</title>
        <authorList>
            <person name="Schachtman D."/>
        </authorList>
    </citation>
    <scope>NUCLEOTIDE SEQUENCE [LARGE SCALE GENOMIC DNA]</scope>
    <source>
        <strain evidence="1 2">2980</strain>
    </source>
</reference>
<dbReference type="Gene3D" id="1.20.120.450">
    <property type="entry name" value="dinb family like domain"/>
    <property type="match status" value="1"/>
</dbReference>
<protein>
    <recommendedName>
        <fullName evidence="3">ClbS/DfsB family four-helix bundle protein</fullName>
    </recommendedName>
</protein>
<keyword evidence="2" id="KW-1185">Reference proteome</keyword>
<dbReference type="EMBL" id="JAVDUM010000002">
    <property type="protein sequence ID" value="MDR6865897.1"/>
    <property type="molecule type" value="Genomic_DNA"/>
</dbReference>
<dbReference type="InterPro" id="IPR012550">
    <property type="entry name" value="DUF1706"/>
</dbReference>
<sequence>MPVPSSKTELLGTIDRSFGQLSADLDRVPLDAVREPVLDGHAAGTRMSPADLVAYLVGWNEQVLTWHRRRAAGLPDEFPAQGVSWNELGSLAHRYYAEHEDDTWPQLRTRLTDANARIVALIEERTDQELYGAPWYGRWTMGRMISLNTSSPYTNARRRLRTWLRTR</sequence>
<dbReference type="Proteomes" id="UP001259347">
    <property type="component" value="Unassembled WGS sequence"/>
</dbReference>
<name>A0ABU1SAM2_9MICO</name>
<evidence type="ECO:0008006" key="3">
    <source>
        <dbReference type="Google" id="ProtNLM"/>
    </source>
</evidence>
<proteinExistence type="predicted"/>
<comment type="caution">
    <text evidence="1">The sequence shown here is derived from an EMBL/GenBank/DDBJ whole genome shotgun (WGS) entry which is preliminary data.</text>
</comment>
<dbReference type="PANTHER" id="PTHR40658">
    <property type="match status" value="1"/>
</dbReference>
<accession>A0ABU1SAM2</accession>